<keyword evidence="2 5" id="KW-0378">Hydrolase</keyword>
<dbReference type="CDD" id="cd09988">
    <property type="entry name" value="Formimidoylglutamase"/>
    <property type="match status" value="1"/>
</dbReference>
<evidence type="ECO:0000256" key="2">
    <source>
        <dbReference type="ARBA" id="ARBA00022801"/>
    </source>
</evidence>
<dbReference type="InterPro" id="IPR020855">
    <property type="entry name" value="Ureohydrolase_Mn_BS"/>
</dbReference>
<feature type="binding site" evidence="5 7">
    <location>
        <position position="152"/>
    </location>
    <ligand>
        <name>Mn(2+)</name>
        <dbReference type="ChEBI" id="CHEBI:29035"/>
        <label>1</label>
    </ligand>
</feature>
<dbReference type="Pfam" id="PF00491">
    <property type="entry name" value="Arginase"/>
    <property type="match status" value="1"/>
</dbReference>
<gene>
    <name evidence="5" type="primary">hutG</name>
    <name evidence="10" type="ORF">SAMN05216175_10768</name>
</gene>
<keyword evidence="3 5" id="KW-0369">Histidine metabolism</keyword>
<dbReference type="Proteomes" id="UP000198623">
    <property type="component" value="Unassembled WGS sequence"/>
</dbReference>
<feature type="binding site" evidence="5">
    <location>
        <position position="244"/>
    </location>
    <ligand>
        <name>Mn(2+)</name>
        <dbReference type="ChEBI" id="CHEBI:29035"/>
        <label>2</label>
    </ligand>
</feature>
<evidence type="ECO:0000256" key="4">
    <source>
        <dbReference type="ARBA" id="ARBA00023211"/>
    </source>
</evidence>
<dbReference type="OrthoDB" id="9789727at2"/>
<feature type="binding site" evidence="5">
    <location>
        <position position="154"/>
    </location>
    <ligand>
        <name>Mn(2+)</name>
        <dbReference type="ChEBI" id="CHEBI:29035"/>
        <label>2</label>
    </ligand>
</feature>
<dbReference type="GO" id="GO:0050415">
    <property type="term" value="F:formimidoylglutamase activity"/>
    <property type="evidence" value="ECO:0007669"/>
    <property type="project" value="UniProtKB-UniRule"/>
</dbReference>
<dbReference type="GO" id="GO:0033389">
    <property type="term" value="P:putrescine biosynthetic process from arginine, via agmatine"/>
    <property type="evidence" value="ECO:0007669"/>
    <property type="project" value="TreeGrafter"/>
</dbReference>
<keyword evidence="4 5" id="KW-0464">Manganese</keyword>
<reference evidence="11" key="1">
    <citation type="submission" date="2016-10" db="EMBL/GenBank/DDBJ databases">
        <authorList>
            <person name="Varghese N."/>
            <person name="Submissions S."/>
        </authorList>
    </citation>
    <scope>NUCLEOTIDE SEQUENCE [LARGE SCALE GENOMIC DNA]</scope>
    <source>
        <strain evidence="11">CGMCC 1.10971</strain>
    </source>
</reference>
<dbReference type="GO" id="GO:0008783">
    <property type="term" value="F:agmatinase activity"/>
    <property type="evidence" value="ECO:0007669"/>
    <property type="project" value="TreeGrafter"/>
</dbReference>
<feature type="binding site" evidence="5">
    <location>
        <position position="152"/>
    </location>
    <ligand>
        <name>Mn(2+)</name>
        <dbReference type="ChEBI" id="CHEBI:29035"/>
        <label>2</label>
    </ligand>
</feature>
<dbReference type="EMBL" id="FOOU01000007">
    <property type="protein sequence ID" value="SFG46646.1"/>
    <property type="molecule type" value="Genomic_DNA"/>
</dbReference>
<feature type="binding site" evidence="5 7">
    <location>
        <position position="244"/>
    </location>
    <ligand>
        <name>Mn(2+)</name>
        <dbReference type="ChEBI" id="CHEBI:29035"/>
        <label>1</label>
    </ligand>
</feature>
<protein>
    <recommendedName>
        <fullName evidence="5 6">Formimidoylglutamase</fullName>
        <ecNumber evidence="5 6">3.5.3.8</ecNumber>
    </recommendedName>
    <alternativeName>
        <fullName evidence="5">Formiminoglutamase</fullName>
    </alternativeName>
    <alternativeName>
        <fullName evidence="5">Formiminoglutamate hydrolase</fullName>
    </alternativeName>
</protein>
<name>A0A1I2S9C3_9GAMM</name>
<comment type="similarity">
    <text evidence="5 8 9">Belongs to the arginase family.</text>
</comment>
<dbReference type="InterPro" id="IPR005923">
    <property type="entry name" value="HutG"/>
</dbReference>
<feature type="binding site" evidence="7">
    <location>
        <position position="154"/>
    </location>
    <ligand>
        <name>Mn(2+)</name>
        <dbReference type="ChEBI" id="CHEBI:29035"/>
        <label>1</label>
    </ligand>
</feature>
<organism evidence="10 11">
    <name type="scientific">Neptunomonas qingdaonensis</name>
    <dbReference type="NCBI Taxonomy" id="1045558"/>
    <lineage>
        <taxon>Bacteria</taxon>
        <taxon>Pseudomonadati</taxon>
        <taxon>Pseudomonadota</taxon>
        <taxon>Gammaproteobacteria</taxon>
        <taxon>Oceanospirillales</taxon>
        <taxon>Oceanospirillaceae</taxon>
        <taxon>Neptunomonas</taxon>
    </lineage>
</organism>
<evidence type="ECO:0000256" key="1">
    <source>
        <dbReference type="ARBA" id="ARBA00022723"/>
    </source>
</evidence>
<evidence type="ECO:0000256" key="8">
    <source>
        <dbReference type="PROSITE-ProRule" id="PRU00742"/>
    </source>
</evidence>
<dbReference type="AlphaFoldDB" id="A0A1I2S9C3"/>
<evidence type="ECO:0000313" key="11">
    <source>
        <dbReference type="Proteomes" id="UP000198623"/>
    </source>
</evidence>
<comment type="pathway">
    <text evidence="5">Amino-acid degradation; L-histidine degradation into L-glutamate; L-glutamate from N-formimidoyl-L-glutamate (hydrolase route): step 1/1.</text>
</comment>
<dbReference type="InterPro" id="IPR023696">
    <property type="entry name" value="Ureohydrolase_dom_sf"/>
</dbReference>
<dbReference type="NCBIfam" id="TIGR01227">
    <property type="entry name" value="hutG"/>
    <property type="match status" value="1"/>
</dbReference>
<dbReference type="GO" id="GO:0019557">
    <property type="term" value="P:L-histidine catabolic process to glutamate and formate"/>
    <property type="evidence" value="ECO:0007669"/>
    <property type="project" value="UniProtKB-UniPathway"/>
</dbReference>
<proteinExistence type="inferred from homology"/>
<evidence type="ECO:0000313" key="10">
    <source>
        <dbReference type="EMBL" id="SFG46646.1"/>
    </source>
</evidence>
<comment type="cofactor">
    <cofactor evidence="5 7">
        <name>Mn(2+)</name>
        <dbReference type="ChEBI" id="CHEBI:29035"/>
    </cofactor>
    <text evidence="5 7">Binds 2 manganese ions per subunit.</text>
</comment>
<dbReference type="STRING" id="1045558.SAMN05216175_10768"/>
<feature type="binding site" evidence="5 7">
    <location>
        <position position="123"/>
    </location>
    <ligand>
        <name>Mn(2+)</name>
        <dbReference type="ChEBI" id="CHEBI:29035"/>
        <label>1</label>
    </ligand>
</feature>
<dbReference type="InterPro" id="IPR006035">
    <property type="entry name" value="Ureohydrolase"/>
</dbReference>
<feature type="binding site" evidence="5">
    <location>
        <position position="246"/>
    </location>
    <ligand>
        <name>Mn(2+)</name>
        <dbReference type="ChEBI" id="CHEBI:29035"/>
        <label>2</label>
    </ligand>
</feature>
<dbReference type="HAMAP" id="MF_00737">
    <property type="entry name" value="Formimidoylglutam"/>
    <property type="match status" value="1"/>
</dbReference>
<dbReference type="PANTHER" id="PTHR11358:SF35">
    <property type="entry name" value="FORMIMIDOYLGLUTAMASE"/>
    <property type="match status" value="1"/>
</dbReference>
<feature type="binding site" evidence="7">
    <location>
        <position position="246"/>
    </location>
    <ligand>
        <name>Mn(2+)</name>
        <dbReference type="ChEBI" id="CHEBI:29035"/>
        <label>1</label>
    </ligand>
</feature>
<keyword evidence="1 5" id="KW-0479">Metal-binding</keyword>
<feature type="binding site" evidence="5 7">
    <location>
        <position position="156"/>
    </location>
    <ligand>
        <name>Mn(2+)</name>
        <dbReference type="ChEBI" id="CHEBI:29035"/>
        <label>1</label>
    </ligand>
</feature>
<comment type="catalytic activity">
    <reaction evidence="5">
        <text>N-formimidoyl-L-glutamate + H2O = formamide + L-glutamate</text>
        <dbReference type="Rhea" id="RHEA:22492"/>
        <dbReference type="ChEBI" id="CHEBI:15377"/>
        <dbReference type="ChEBI" id="CHEBI:16397"/>
        <dbReference type="ChEBI" id="CHEBI:29985"/>
        <dbReference type="ChEBI" id="CHEBI:58928"/>
        <dbReference type="EC" id="3.5.3.8"/>
    </reaction>
</comment>
<dbReference type="SUPFAM" id="SSF52768">
    <property type="entry name" value="Arginase/deacetylase"/>
    <property type="match status" value="1"/>
</dbReference>
<accession>A0A1I2S9C3</accession>
<dbReference type="RefSeq" id="WP_090728269.1">
    <property type="nucleotide sequence ID" value="NZ_FOOU01000007.1"/>
</dbReference>
<sequence>MFKVPDMSVWNGREDFLEGALGTRWHQQVSAWHEGAAPGVALFGFPCEQGVSRNLGRTGAKTGPQAIRRALASHAWHMTKPVYDAGDIGCDDCDLESAQQQLGDCVKRLLEQQQFPLIMGGGHEMAYGSWQGLNQFAHEQAKPPVIGIINFDAHFDLRAYEALGSSGTPFKQIADKCSAQNTPFHYCCLGVAQSSNTQALFARADALGVSYRLDEQMGVVYLTETQQQLAAFIKKCDWLYLTIDLDVLPAAIAPGVSAPAARGVGLEVLETLIADIKASGKLKLADIAELNPQLDIDQHTARTAARLLGLIAR</sequence>
<dbReference type="UniPathway" id="UPA00379">
    <property type="reaction ID" value="UER00552"/>
</dbReference>
<dbReference type="GO" id="GO:0030145">
    <property type="term" value="F:manganese ion binding"/>
    <property type="evidence" value="ECO:0007669"/>
    <property type="project" value="UniProtKB-UniRule"/>
</dbReference>
<dbReference type="Gene3D" id="3.40.800.10">
    <property type="entry name" value="Ureohydrolase domain"/>
    <property type="match status" value="1"/>
</dbReference>
<dbReference type="PIRSF" id="PIRSF036979">
    <property type="entry name" value="Arginase"/>
    <property type="match status" value="1"/>
</dbReference>
<evidence type="ECO:0000256" key="7">
    <source>
        <dbReference type="PIRSR" id="PIRSR036979-1"/>
    </source>
</evidence>
<dbReference type="EC" id="3.5.3.8" evidence="5 6"/>
<keyword evidence="11" id="KW-1185">Reference proteome</keyword>
<dbReference type="PRINTS" id="PR00116">
    <property type="entry name" value="ARGINASE"/>
</dbReference>
<dbReference type="PANTHER" id="PTHR11358">
    <property type="entry name" value="ARGINASE/AGMATINASE"/>
    <property type="match status" value="1"/>
</dbReference>
<dbReference type="GO" id="GO:0019556">
    <property type="term" value="P:L-histidine catabolic process to glutamate and formamide"/>
    <property type="evidence" value="ECO:0007669"/>
    <property type="project" value="UniProtKB-UniRule"/>
</dbReference>
<dbReference type="PROSITE" id="PS51409">
    <property type="entry name" value="ARGINASE_2"/>
    <property type="match status" value="1"/>
</dbReference>
<evidence type="ECO:0000256" key="3">
    <source>
        <dbReference type="ARBA" id="ARBA00022808"/>
    </source>
</evidence>
<comment type="function">
    <text evidence="5">Catalyzes the conversion of N-formimidoyl-L-glutamate to L-glutamate and formamide.</text>
</comment>
<dbReference type="PROSITE" id="PS01053">
    <property type="entry name" value="ARGINASE_1"/>
    <property type="match status" value="1"/>
</dbReference>
<evidence type="ECO:0000256" key="9">
    <source>
        <dbReference type="RuleBase" id="RU003684"/>
    </source>
</evidence>
<evidence type="ECO:0000256" key="5">
    <source>
        <dbReference type="HAMAP-Rule" id="MF_00737"/>
    </source>
</evidence>
<evidence type="ECO:0000256" key="6">
    <source>
        <dbReference type="NCBIfam" id="TIGR01227"/>
    </source>
</evidence>